<protein>
    <submittedName>
        <fullName evidence="1">Uncharacterized protein</fullName>
    </submittedName>
</protein>
<dbReference type="EMBL" id="MDZA01000096">
    <property type="protein sequence ID" value="OGX91022.1"/>
    <property type="molecule type" value="Genomic_DNA"/>
</dbReference>
<proteinExistence type="predicted"/>
<dbReference type="Proteomes" id="UP000177506">
    <property type="component" value="Unassembled WGS sequence"/>
</dbReference>
<dbReference type="AlphaFoldDB" id="A0A1G1TJH2"/>
<organism evidence="1 2">
    <name type="scientific">Hymenobacter coccineus</name>
    <dbReference type="NCBI Taxonomy" id="1908235"/>
    <lineage>
        <taxon>Bacteria</taxon>
        <taxon>Pseudomonadati</taxon>
        <taxon>Bacteroidota</taxon>
        <taxon>Cytophagia</taxon>
        <taxon>Cytophagales</taxon>
        <taxon>Hymenobacteraceae</taxon>
        <taxon>Hymenobacter</taxon>
    </lineage>
</organism>
<comment type="caution">
    <text evidence="1">The sequence shown here is derived from an EMBL/GenBank/DDBJ whole genome shotgun (WGS) entry which is preliminary data.</text>
</comment>
<evidence type="ECO:0000313" key="2">
    <source>
        <dbReference type="Proteomes" id="UP000177506"/>
    </source>
</evidence>
<name>A0A1G1TJH2_9BACT</name>
<sequence length="112" mass="12406">MNKFTQHQGRVGGGRLFAQDNFGFNIARAKKFCGHHFPIEVCGSDQDSQFQQARLVPVKLGQFLAAQATTQGVEVHQRAALFTVGGAHHLHRFAPQPTVRTYASNRSQSDRS</sequence>
<accession>A0A1G1TJH2</accession>
<keyword evidence="2" id="KW-1185">Reference proteome</keyword>
<reference evidence="1 2" key="1">
    <citation type="submission" date="2016-08" db="EMBL/GenBank/DDBJ databases">
        <title>Hymenobacter coccineus sp. nov., Hymenobacter lapidarius sp. nov. and Hymenobacter glacialis sp. nov., isolated from Antarctic soil.</title>
        <authorList>
            <person name="Sedlacek I."/>
            <person name="Kralova S."/>
            <person name="Kyrova K."/>
            <person name="Maslanova I."/>
            <person name="Stankova E."/>
            <person name="Vrbovska V."/>
            <person name="Nemec M."/>
            <person name="Bartak M."/>
            <person name="Svec P."/>
            <person name="Busse H.-J."/>
            <person name="Pantucek R."/>
        </authorList>
    </citation>
    <scope>NUCLEOTIDE SEQUENCE [LARGE SCALE GENOMIC DNA]</scope>
    <source>
        <strain evidence="1 2">CCM 8649</strain>
    </source>
</reference>
<evidence type="ECO:0000313" key="1">
    <source>
        <dbReference type="EMBL" id="OGX91022.1"/>
    </source>
</evidence>
<gene>
    <name evidence="1" type="ORF">BEN49_21390</name>
</gene>